<gene>
    <name evidence="1" type="ORF">H9914_05300</name>
</gene>
<dbReference type="SUPFAM" id="SSF52402">
    <property type="entry name" value="Adenine nucleotide alpha hydrolases-like"/>
    <property type="match status" value="1"/>
</dbReference>
<reference evidence="1" key="1">
    <citation type="journal article" date="2021" name="PeerJ">
        <title>Extensive microbial diversity within the chicken gut microbiome revealed by metagenomics and culture.</title>
        <authorList>
            <person name="Gilroy R."/>
            <person name="Ravi A."/>
            <person name="Getino M."/>
            <person name="Pursley I."/>
            <person name="Horton D.L."/>
            <person name="Alikhan N.F."/>
            <person name="Baker D."/>
            <person name="Gharbi K."/>
            <person name="Hall N."/>
            <person name="Watson M."/>
            <person name="Adriaenssens E.M."/>
            <person name="Foster-Nyarko E."/>
            <person name="Jarju S."/>
            <person name="Secka A."/>
            <person name="Antonio M."/>
            <person name="Oren A."/>
            <person name="Chaudhuri R.R."/>
            <person name="La Ragione R."/>
            <person name="Hildebrand F."/>
            <person name="Pallen M.J."/>
        </authorList>
    </citation>
    <scope>NUCLEOTIDE SEQUENCE</scope>
    <source>
        <strain evidence="1">ChiBcec6-4105</strain>
    </source>
</reference>
<dbReference type="Gene3D" id="3.40.50.620">
    <property type="entry name" value="HUPs"/>
    <property type="match status" value="1"/>
</dbReference>
<protein>
    <submittedName>
        <fullName evidence="1">Uncharacterized protein</fullName>
    </submittedName>
</protein>
<proteinExistence type="predicted"/>
<comment type="caution">
    <text evidence="1">The sequence shown here is derived from an EMBL/GenBank/DDBJ whole genome shotgun (WGS) entry which is preliminary data.</text>
</comment>
<dbReference type="Proteomes" id="UP000823892">
    <property type="component" value="Unassembled WGS sequence"/>
</dbReference>
<organism evidence="1 2">
    <name type="scientific">Candidatus Blautia avicola</name>
    <dbReference type="NCBI Taxonomy" id="2838483"/>
    <lineage>
        <taxon>Bacteria</taxon>
        <taxon>Bacillati</taxon>
        <taxon>Bacillota</taxon>
        <taxon>Clostridia</taxon>
        <taxon>Lachnospirales</taxon>
        <taxon>Lachnospiraceae</taxon>
        <taxon>Blautia</taxon>
    </lineage>
</organism>
<evidence type="ECO:0000313" key="2">
    <source>
        <dbReference type="Proteomes" id="UP000823892"/>
    </source>
</evidence>
<accession>A0A9D2TX77</accession>
<dbReference type="EMBL" id="DWUY01000109">
    <property type="protein sequence ID" value="HJD28394.1"/>
    <property type="molecule type" value="Genomic_DNA"/>
</dbReference>
<dbReference type="InterPro" id="IPR014729">
    <property type="entry name" value="Rossmann-like_a/b/a_fold"/>
</dbReference>
<sequence>MTNTCNKCGLKNWHIGNVGKLPIHNGVCQICEDSKKIFKIQDQKNRKLLDDYFQNLRNEYKYDCIVLFTGGRDSSYSLLKLKELYDLNILALTWDNGFFSVQQKKQMENLVNYLDIDHLYINTDWNIVKEIYRNRLFHLGRFCNCVPLAFMFAAPIISKNIAPAIVFSTSISQTINVIIREMGENRSEDEYNSQLLKRGISNIGNIAAEMYEILCVDLLVGEYSDVAIEEIKKAFLSLKQLRNNTNINLITPSVFLPWNEKEIISSLRSAGWKDRKANESYLHSSCLAEGVKSYLSYMQKQINMDVLEIANLYRNNIISFREMNKL</sequence>
<dbReference type="AlphaFoldDB" id="A0A9D2TX77"/>
<name>A0A9D2TX77_9FIRM</name>
<feature type="non-terminal residue" evidence="1">
    <location>
        <position position="326"/>
    </location>
</feature>
<evidence type="ECO:0000313" key="1">
    <source>
        <dbReference type="EMBL" id="HJD28394.1"/>
    </source>
</evidence>
<reference evidence="1" key="2">
    <citation type="submission" date="2021-04" db="EMBL/GenBank/DDBJ databases">
        <authorList>
            <person name="Gilroy R."/>
        </authorList>
    </citation>
    <scope>NUCLEOTIDE SEQUENCE</scope>
    <source>
        <strain evidence="1">ChiBcec6-4105</strain>
    </source>
</reference>